<gene>
    <name evidence="2" type="ORF">BGZ80_006875</name>
</gene>
<organism evidence="2 3">
    <name type="scientific">Entomortierella chlamydospora</name>
    <dbReference type="NCBI Taxonomy" id="101097"/>
    <lineage>
        <taxon>Eukaryota</taxon>
        <taxon>Fungi</taxon>
        <taxon>Fungi incertae sedis</taxon>
        <taxon>Mucoromycota</taxon>
        <taxon>Mortierellomycotina</taxon>
        <taxon>Mortierellomycetes</taxon>
        <taxon>Mortierellales</taxon>
        <taxon>Mortierellaceae</taxon>
        <taxon>Entomortierella</taxon>
    </lineage>
</organism>
<evidence type="ECO:0000256" key="1">
    <source>
        <dbReference type="SAM" id="MobiDB-lite"/>
    </source>
</evidence>
<dbReference type="AlphaFoldDB" id="A0A9P6MGJ0"/>
<dbReference type="Proteomes" id="UP000703661">
    <property type="component" value="Unassembled WGS sequence"/>
</dbReference>
<reference evidence="2" key="1">
    <citation type="journal article" date="2020" name="Fungal Divers.">
        <title>Resolving the Mortierellaceae phylogeny through synthesis of multi-gene phylogenetics and phylogenomics.</title>
        <authorList>
            <person name="Vandepol N."/>
            <person name="Liber J."/>
            <person name="Desiro A."/>
            <person name="Na H."/>
            <person name="Kennedy M."/>
            <person name="Barry K."/>
            <person name="Grigoriev I.V."/>
            <person name="Miller A.N."/>
            <person name="O'Donnell K."/>
            <person name="Stajich J.E."/>
            <person name="Bonito G."/>
        </authorList>
    </citation>
    <scope>NUCLEOTIDE SEQUENCE</scope>
    <source>
        <strain evidence="2">NRRL 2769</strain>
    </source>
</reference>
<sequence length="115" mass="12631">TAQEREQHINWKELKCIWLVVNLPQSKGRTVNIISDNQTAIAYINKFGGTKSQAPTRPNNKDMETLSEDGDTPQDDIRSLIIQSGGRPITADDGATGMVDSPRLLPETRQDAGSP</sequence>
<evidence type="ECO:0000313" key="2">
    <source>
        <dbReference type="EMBL" id="KAF9998055.1"/>
    </source>
</evidence>
<feature type="compositionally biased region" description="Basic and acidic residues" evidence="1">
    <location>
        <begin position="106"/>
        <end position="115"/>
    </location>
</feature>
<name>A0A9P6MGJ0_9FUNG</name>
<accession>A0A9P6MGJ0</accession>
<dbReference type="CDD" id="cd09275">
    <property type="entry name" value="RNase_HI_RT_DIRS1"/>
    <property type="match status" value="1"/>
</dbReference>
<protein>
    <submittedName>
        <fullName evidence="2">Uncharacterized protein</fullName>
    </submittedName>
</protein>
<comment type="caution">
    <text evidence="2">The sequence shown here is derived from an EMBL/GenBank/DDBJ whole genome shotgun (WGS) entry which is preliminary data.</text>
</comment>
<dbReference type="EMBL" id="JAAAID010003421">
    <property type="protein sequence ID" value="KAF9998055.1"/>
    <property type="molecule type" value="Genomic_DNA"/>
</dbReference>
<evidence type="ECO:0000313" key="3">
    <source>
        <dbReference type="Proteomes" id="UP000703661"/>
    </source>
</evidence>
<feature type="non-terminal residue" evidence="2">
    <location>
        <position position="1"/>
    </location>
</feature>
<feature type="region of interest" description="Disordered" evidence="1">
    <location>
        <begin position="49"/>
        <end position="115"/>
    </location>
</feature>
<proteinExistence type="predicted"/>
<feature type="compositionally biased region" description="Acidic residues" evidence="1">
    <location>
        <begin position="65"/>
        <end position="74"/>
    </location>
</feature>
<keyword evidence="3" id="KW-1185">Reference proteome</keyword>